<evidence type="ECO:0000313" key="2">
    <source>
        <dbReference type="Proteomes" id="UP001293593"/>
    </source>
</evidence>
<reference evidence="1" key="1">
    <citation type="submission" date="2023-10" db="EMBL/GenBank/DDBJ databases">
        <title>Chromosome-level genome of the transformable northern wattle, Acacia crassicarpa.</title>
        <authorList>
            <person name="Massaro I."/>
            <person name="Sinha N.R."/>
            <person name="Poethig S."/>
            <person name="Leichty A.R."/>
        </authorList>
    </citation>
    <scope>NUCLEOTIDE SEQUENCE</scope>
    <source>
        <strain evidence="1">Acra3RX</strain>
        <tissue evidence="1">Leaf</tissue>
    </source>
</reference>
<dbReference type="AlphaFoldDB" id="A0AAE1MAW0"/>
<evidence type="ECO:0000313" key="1">
    <source>
        <dbReference type="EMBL" id="KAK4255863.1"/>
    </source>
</evidence>
<sequence>MSGQFSGLKSLILDENNSAYYVYCFAHQLHGQSYDGMLREYEFVSLVSEGMLREYEFVSLVSEVMLLEYKFASPISEGMLHEYEFKSPVSDVDDFLFLIDL</sequence>
<organism evidence="1 2">
    <name type="scientific">Acacia crassicarpa</name>
    <name type="common">northern wattle</name>
    <dbReference type="NCBI Taxonomy" id="499986"/>
    <lineage>
        <taxon>Eukaryota</taxon>
        <taxon>Viridiplantae</taxon>
        <taxon>Streptophyta</taxon>
        <taxon>Embryophyta</taxon>
        <taxon>Tracheophyta</taxon>
        <taxon>Spermatophyta</taxon>
        <taxon>Magnoliopsida</taxon>
        <taxon>eudicotyledons</taxon>
        <taxon>Gunneridae</taxon>
        <taxon>Pentapetalae</taxon>
        <taxon>rosids</taxon>
        <taxon>fabids</taxon>
        <taxon>Fabales</taxon>
        <taxon>Fabaceae</taxon>
        <taxon>Caesalpinioideae</taxon>
        <taxon>mimosoid clade</taxon>
        <taxon>Acacieae</taxon>
        <taxon>Acacia</taxon>
    </lineage>
</organism>
<dbReference type="Proteomes" id="UP001293593">
    <property type="component" value="Unassembled WGS sequence"/>
</dbReference>
<name>A0AAE1MAW0_9FABA</name>
<comment type="caution">
    <text evidence="1">The sequence shown here is derived from an EMBL/GenBank/DDBJ whole genome shotgun (WGS) entry which is preliminary data.</text>
</comment>
<protein>
    <submittedName>
        <fullName evidence="1">Uncharacterized protein</fullName>
    </submittedName>
</protein>
<dbReference type="EMBL" id="JAWXYG010000013">
    <property type="protein sequence ID" value="KAK4255863.1"/>
    <property type="molecule type" value="Genomic_DNA"/>
</dbReference>
<proteinExistence type="predicted"/>
<keyword evidence="2" id="KW-1185">Reference proteome</keyword>
<accession>A0AAE1MAW0</accession>
<gene>
    <name evidence="1" type="ORF">QN277_008801</name>
</gene>